<dbReference type="EMBL" id="BMAW01082792">
    <property type="protein sequence ID" value="GFU30726.1"/>
    <property type="molecule type" value="Genomic_DNA"/>
</dbReference>
<evidence type="ECO:0000313" key="1">
    <source>
        <dbReference type="EMBL" id="GFU30726.1"/>
    </source>
</evidence>
<gene>
    <name evidence="1" type="ORF">NPIL_378991</name>
</gene>
<proteinExistence type="predicted"/>
<keyword evidence="2" id="KW-1185">Reference proteome</keyword>
<sequence>MMRKDNPADLASRGVNPEGLANSALWWHGPSFLCMIKNHWPQQNQTELSVDEKVLSELKPKSPFNTTTVTTNDIFNALFETVSTLSEIVNIISYCFRFLF</sequence>
<organism evidence="1 2">
    <name type="scientific">Nephila pilipes</name>
    <name type="common">Giant wood spider</name>
    <name type="synonym">Nephila maculata</name>
    <dbReference type="NCBI Taxonomy" id="299642"/>
    <lineage>
        <taxon>Eukaryota</taxon>
        <taxon>Metazoa</taxon>
        <taxon>Ecdysozoa</taxon>
        <taxon>Arthropoda</taxon>
        <taxon>Chelicerata</taxon>
        <taxon>Arachnida</taxon>
        <taxon>Araneae</taxon>
        <taxon>Araneomorphae</taxon>
        <taxon>Entelegynae</taxon>
        <taxon>Araneoidea</taxon>
        <taxon>Nephilidae</taxon>
        <taxon>Nephila</taxon>
    </lineage>
</organism>
<name>A0A8X6QJT9_NEPPI</name>
<dbReference type="Proteomes" id="UP000887013">
    <property type="component" value="Unassembled WGS sequence"/>
</dbReference>
<dbReference type="AlphaFoldDB" id="A0A8X6QJT9"/>
<dbReference type="OrthoDB" id="6428551at2759"/>
<comment type="caution">
    <text evidence="1">The sequence shown here is derived from an EMBL/GenBank/DDBJ whole genome shotgun (WGS) entry which is preliminary data.</text>
</comment>
<protein>
    <submittedName>
        <fullName evidence="1">Uncharacterized protein</fullName>
    </submittedName>
</protein>
<accession>A0A8X6QJT9</accession>
<evidence type="ECO:0000313" key="2">
    <source>
        <dbReference type="Proteomes" id="UP000887013"/>
    </source>
</evidence>
<reference evidence="1" key="1">
    <citation type="submission" date="2020-08" db="EMBL/GenBank/DDBJ databases">
        <title>Multicomponent nature underlies the extraordinary mechanical properties of spider dragline silk.</title>
        <authorList>
            <person name="Kono N."/>
            <person name="Nakamura H."/>
            <person name="Mori M."/>
            <person name="Yoshida Y."/>
            <person name="Ohtoshi R."/>
            <person name="Malay A.D."/>
            <person name="Moran D.A.P."/>
            <person name="Tomita M."/>
            <person name="Numata K."/>
            <person name="Arakawa K."/>
        </authorList>
    </citation>
    <scope>NUCLEOTIDE SEQUENCE</scope>
</reference>